<accession>A0ACA9QID1</accession>
<feature type="non-terminal residue" evidence="1">
    <location>
        <position position="115"/>
    </location>
</feature>
<proteinExistence type="predicted"/>
<gene>
    <name evidence="1" type="ORF">ACOLOM_LOCUS12824</name>
</gene>
<reference evidence="1" key="1">
    <citation type="submission" date="2021-06" db="EMBL/GenBank/DDBJ databases">
        <authorList>
            <person name="Kallberg Y."/>
            <person name="Tangrot J."/>
            <person name="Rosling A."/>
        </authorList>
    </citation>
    <scope>NUCLEOTIDE SEQUENCE</scope>
    <source>
        <strain evidence="1">CL356</strain>
    </source>
</reference>
<dbReference type="EMBL" id="CAJVPT010054513">
    <property type="protein sequence ID" value="CAG8753510.1"/>
    <property type="molecule type" value="Genomic_DNA"/>
</dbReference>
<evidence type="ECO:0000313" key="2">
    <source>
        <dbReference type="Proteomes" id="UP000789525"/>
    </source>
</evidence>
<comment type="caution">
    <text evidence="1">The sequence shown here is derived from an EMBL/GenBank/DDBJ whole genome shotgun (WGS) entry which is preliminary data.</text>
</comment>
<protein>
    <submittedName>
        <fullName evidence="1">1341_t:CDS:1</fullName>
    </submittedName>
</protein>
<name>A0ACA9QID1_9GLOM</name>
<feature type="non-terminal residue" evidence="1">
    <location>
        <position position="1"/>
    </location>
</feature>
<evidence type="ECO:0000313" key="1">
    <source>
        <dbReference type="EMBL" id="CAG8753510.1"/>
    </source>
</evidence>
<dbReference type="Proteomes" id="UP000789525">
    <property type="component" value="Unassembled WGS sequence"/>
</dbReference>
<keyword evidence="2" id="KW-1185">Reference proteome</keyword>
<sequence length="115" mass="13294">IDRCSNDVIGSQFLTFLLAPDFEQPLRQALRKGKYCKRLKEHIGFADQKFPEEDCSSLLWISPMRFVDSRADRSLYNWVVRKRLPPPASCNQGEKVTEEDGPNQHILACLEVEKK</sequence>
<organism evidence="1 2">
    <name type="scientific">Acaulospora colombiana</name>
    <dbReference type="NCBI Taxonomy" id="27376"/>
    <lineage>
        <taxon>Eukaryota</taxon>
        <taxon>Fungi</taxon>
        <taxon>Fungi incertae sedis</taxon>
        <taxon>Mucoromycota</taxon>
        <taxon>Glomeromycotina</taxon>
        <taxon>Glomeromycetes</taxon>
        <taxon>Diversisporales</taxon>
        <taxon>Acaulosporaceae</taxon>
        <taxon>Acaulospora</taxon>
    </lineage>
</organism>